<sequence length="198" mass="23101">MSEFFWDVQKIQEISNVEEHSVVKCVTVNTSRLISQLNEELQDEESGVNFIVTQLQLLINNVYEKIQKGPGVPAHRSLMINLNFTRLKFSIAYWDILLERSLDLINGPSKTGARYFITEVTPVDRSRYVENNQYFLAFKANQRLTRNSVDMDEFIDFEILIKQIIFDLFKKNGIPDQDFEAILSRFHNLESLVVAFNE</sequence>
<dbReference type="OrthoDB" id="4042759at2759"/>
<dbReference type="InterPro" id="IPR043637">
    <property type="entry name" value="Spo16_N"/>
</dbReference>
<dbReference type="AlphaFoldDB" id="A0A6C1DSJ0"/>
<dbReference type="Proteomes" id="UP000501346">
    <property type="component" value="Chromosome ScVIII"/>
</dbReference>
<organism evidence="3 4">
    <name type="scientific">Saccharomyces pastorianus</name>
    <name type="common">Lager yeast</name>
    <name type="synonym">Saccharomyces cerevisiae x Saccharomyces eubayanus</name>
    <dbReference type="NCBI Taxonomy" id="27292"/>
    <lineage>
        <taxon>Eukaryota</taxon>
        <taxon>Fungi</taxon>
        <taxon>Dikarya</taxon>
        <taxon>Ascomycota</taxon>
        <taxon>Saccharomycotina</taxon>
        <taxon>Saccharomycetes</taxon>
        <taxon>Saccharomycetales</taxon>
        <taxon>Saccharomycetaceae</taxon>
        <taxon>Saccharomyces</taxon>
    </lineage>
</organism>
<dbReference type="Pfam" id="PF19225">
    <property type="entry name" value="Spo16_N"/>
    <property type="match status" value="1"/>
</dbReference>
<dbReference type="InterPro" id="IPR048323">
    <property type="entry name" value="Spo16_C"/>
</dbReference>
<feature type="domain" description="Spo16 protein N-terminal" evidence="1">
    <location>
        <begin position="23"/>
        <end position="147"/>
    </location>
</feature>
<dbReference type="GO" id="GO:0010520">
    <property type="term" value="P:regulation of reciprocal meiotic recombination"/>
    <property type="evidence" value="ECO:0007669"/>
    <property type="project" value="InterPro"/>
</dbReference>
<accession>A0A6C1DSJ0</accession>
<reference evidence="3 4" key="1">
    <citation type="journal article" date="2019" name="BMC Genomics">
        <title>Chromosome level assembly and comparative genome analysis confirm lager-brewing yeasts originated from a single hybridization.</title>
        <authorList>
            <person name="Salazar A.N."/>
            <person name="Gorter de Vries A.R."/>
            <person name="van den Broek M."/>
            <person name="Brouwers N."/>
            <person name="de la Torre Cortes P."/>
            <person name="Kuijpers N.G.A."/>
            <person name="Daran J.G."/>
            <person name="Abeel T."/>
        </authorList>
    </citation>
    <scope>NUCLEOTIDE SEQUENCE [LARGE SCALE GENOMIC DNA]</scope>
    <source>
        <strain evidence="3 4">CBS 1483</strain>
    </source>
</reference>
<keyword evidence="4" id="KW-1185">Reference proteome</keyword>
<name>A0A6C1DSJ0_SACPS</name>
<dbReference type="GO" id="GO:0000217">
    <property type="term" value="F:DNA secondary structure binding"/>
    <property type="evidence" value="ECO:0007669"/>
    <property type="project" value="InterPro"/>
</dbReference>
<proteinExistence type="predicted"/>
<evidence type="ECO:0000259" key="2">
    <source>
        <dbReference type="Pfam" id="PF21698"/>
    </source>
</evidence>
<evidence type="ECO:0000313" key="3">
    <source>
        <dbReference type="EMBL" id="QID79998.1"/>
    </source>
</evidence>
<evidence type="ECO:0000259" key="1">
    <source>
        <dbReference type="Pfam" id="PF19225"/>
    </source>
</evidence>
<evidence type="ECO:0000313" key="4">
    <source>
        <dbReference type="Proteomes" id="UP000501346"/>
    </source>
</evidence>
<feature type="domain" description="Spo16 protein C-terminal" evidence="2">
    <location>
        <begin position="154"/>
        <end position="196"/>
    </location>
</feature>
<dbReference type="GO" id="GO:0007130">
    <property type="term" value="P:synaptonemal complex assembly"/>
    <property type="evidence" value="ECO:0007669"/>
    <property type="project" value="InterPro"/>
</dbReference>
<dbReference type="Pfam" id="PF21698">
    <property type="entry name" value="Spo16_C"/>
    <property type="match status" value="1"/>
</dbReference>
<protein>
    <submittedName>
        <fullName evidence="3">Sporulation protein</fullName>
    </submittedName>
</protein>
<gene>
    <name evidence="3" type="primary">SPO16_1</name>
    <name evidence="3" type="ORF">GRS66_002301</name>
</gene>
<dbReference type="EMBL" id="CP048989">
    <property type="protein sequence ID" value="QID79998.1"/>
    <property type="molecule type" value="Genomic_DNA"/>
</dbReference>